<dbReference type="Proteomes" id="UP000306317">
    <property type="component" value="Unassembled WGS sequence"/>
</dbReference>
<comment type="caution">
    <text evidence="1">The sequence shown here is derived from an EMBL/GenBank/DDBJ whole genome shotgun (WGS) entry which is preliminary data.</text>
</comment>
<gene>
    <name evidence="1" type="ORF">B1991_14570</name>
</gene>
<protein>
    <submittedName>
        <fullName evidence="1">Uncharacterized protein</fullName>
    </submittedName>
</protein>
<evidence type="ECO:0000313" key="2">
    <source>
        <dbReference type="Proteomes" id="UP000306317"/>
    </source>
</evidence>
<name>A0A4S3KE21_9GAMM</name>
<sequence length="74" mass="8416">MDVYEIRSIKDFLSVPPDKRVAALCDFAMWLAICDMMADKFTPEEVTVGDVFKWKDDGISGCSEINIRTPEQPE</sequence>
<evidence type="ECO:0000313" key="1">
    <source>
        <dbReference type="EMBL" id="THD06164.1"/>
    </source>
</evidence>
<dbReference type="AlphaFoldDB" id="A0A4S3KE21"/>
<proteinExistence type="predicted"/>
<reference evidence="1 2" key="1">
    <citation type="submission" date="2017-02" db="EMBL/GenBank/DDBJ databases">
        <title>Whole genome sequencing of Rhodanobacter lindaniclasticus DSM 17932.</title>
        <authorList>
            <person name="Kumar S."/>
            <person name="Patil P."/>
            <person name="Patil P.B."/>
        </authorList>
    </citation>
    <scope>NUCLEOTIDE SEQUENCE [LARGE SCALE GENOMIC DNA]</scope>
    <source>
        <strain evidence="1 2">DSM 17932</strain>
    </source>
</reference>
<keyword evidence="2" id="KW-1185">Reference proteome</keyword>
<organism evidence="1 2">
    <name type="scientific">Rhodanobacter lindaniclasticus</name>
    <dbReference type="NCBI Taxonomy" id="75310"/>
    <lineage>
        <taxon>Bacteria</taxon>
        <taxon>Pseudomonadati</taxon>
        <taxon>Pseudomonadota</taxon>
        <taxon>Gammaproteobacteria</taxon>
        <taxon>Lysobacterales</taxon>
        <taxon>Rhodanobacteraceae</taxon>
        <taxon>Rhodanobacter</taxon>
    </lineage>
</organism>
<accession>A0A4S3KE21</accession>
<dbReference type="RefSeq" id="WP_136259410.1">
    <property type="nucleotide sequence ID" value="NZ_MWIO01000045.1"/>
</dbReference>
<dbReference type="EMBL" id="MWIO01000045">
    <property type="protein sequence ID" value="THD06164.1"/>
    <property type="molecule type" value="Genomic_DNA"/>
</dbReference>